<dbReference type="Pfam" id="PF01035">
    <property type="entry name" value="DNA_binding_1"/>
    <property type="match status" value="1"/>
</dbReference>
<dbReference type="InterPro" id="IPR036631">
    <property type="entry name" value="MGMT_N_sf"/>
</dbReference>
<dbReference type="HAMAP" id="MF_00772">
    <property type="entry name" value="OGT"/>
    <property type="match status" value="1"/>
</dbReference>
<keyword evidence="6 9" id="KW-0227">DNA damage</keyword>
<dbReference type="Gene3D" id="3.30.160.70">
    <property type="entry name" value="Methylated DNA-protein cysteine methyltransferase domain"/>
    <property type="match status" value="1"/>
</dbReference>
<evidence type="ECO:0000259" key="11">
    <source>
        <dbReference type="Pfam" id="PF02870"/>
    </source>
</evidence>
<comment type="catalytic activity">
    <reaction evidence="1 9">
        <text>a 4-O-methyl-thymidine in DNA + L-cysteinyl-[protein] = a thymidine in DNA + S-methyl-L-cysteinyl-[protein]</text>
        <dbReference type="Rhea" id="RHEA:53428"/>
        <dbReference type="Rhea" id="RHEA-COMP:10131"/>
        <dbReference type="Rhea" id="RHEA-COMP:10132"/>
        <dbReference type="Rhea" id="RHEA-COMP:13555"/>
        <dbReference type="Rhea" id="RHEA-COMP:13556"/>
        <dbReference type="ChEBI" id="CHEBI:29950"/>
        <dbReference type="ChEBI" id="CHEBI:82612"/>
        <dbReference type="ChEBI" id="CHEBI:137386"/>
        <dbReference type="ChEBI" id="CHEBI:137387"/>
        <dbReference type="EC" id="2.1.1.63"/>
    </reaction>
</comment>
<dbReference type="PATRIC" id="fig|1339349.3.peg.3654"/>
<dbReference type="InterPro" id="IPR001497">
    <property type="entry name" value="MethylDNA_cys_MeTrfase_AS"/>
</dbReference>
<dbReference type="SUPFAM" id="SSF53155">
    <property type="entry name" value="Methylated DNA-protein cysteine methyltransferase domain"/>
    <property type="match status" value="1"/>
</dbReference>
<comment type="caution">
    <text evidence="12">The sequence shown here is derived from an EMBL/GenBank/DDBJ whole genome shotgun (WGS) entry which is preliminary data.</text>
</comment>
<dbReference type="Gene3D" id="1.10.10.10">
    <property type="entry name" value="Winged helix-like DNA-binding domain superfamily/Winged helix DNA-binding domain"/>
    <property type="match status" value="1"/>
</dbReference>
<dbReference type="InterPro" id="IPR023546">
    <property type="entry name" value="MGMT"/>
</dbReference>
<dbReference type="CDD" id="cd06445">
    <property type="entry name" value="ATase"/>
    <property type="match status" value="1"/>
</dbReference>
<comment type="function">
    <text evidence="9">Involved in the cellular defense against the biological effects of O6-methylguanine (O6-MeG) and O4-methylthymine (O4-MeT) in DNA. Repairs the methylated nucleobase in DNA by stoichiometrically transferring the methyl group to a cysteine residue in the enzyme. This is a suicide reaction: the enzyme is irreversibly inactivated.</text>
</comment>
<comment type="catalytic activity">
    <reaction evidence="8 9">
        <text>a 6-O-methyl-2'-deoxyguanosine in DNA + L-cysteinyl-[protein] = S-methyl-L-cysteinyl-[protein] + a 2'-deoxyguanosine in DNA</text>
        <dbReference type="Rhea" id="RHEA:24000"/>
        <dbReference type="Rhea" id="RHEA-COMP:10131"/>
        <dbReference type="Rhea" id="RHEA-COMP:10132"/>
        <dbReference type="Rhea" id="RHEA-COMP:11367"/>
        <dbReference type="Rhea" id="RHEA-COMP:11368"/>
        <dbReference type="ChEBI" id="CHEBI:29950"/>
        <dbReference type="ChEBI" id="CHEBI:82612"/>
        <dbReference type="ChEBI" id="CHEBI:85445"/>
        <dbReference type="ChEBI" id="CHEBI:85448"/>
        <dbReference type="EC" id="2.1.1.63"/>
    </reaction>
</comment>
<comment type="subcellular location">
    <subcellularLocation>
        <location evidence="9">Cytoplasm</location>
    </subcellularLocation>
</comment>
<evidence type="ECO:0000256" key="3">
    <source>
        <dbReference type="ARBA" id="ARBA00022490"/>
    </source>
</evidence>
<evidence type="ECO:0000256" key="9">
    <source>
        <dbReference type="HAMAP-Rule" id="MF_00772"/>
    </source>
</evidence>
<dbReference type="InterPro" id="IPR036217">
    <property type="entry name" value="MethylDNA_cys_MeTrfase_DNAb"/>
</dbReference>
<keyword evidence="3 9" id="KW-0963">Cytoplasm</keyword>
<evidence type="ECO:0000259" key="10">
    <source>
        <dbReference type="Pfam" id="PF01035"/>
    </source>
</evidence>
<evidence type="ECO:0000256" key="4">
    <source>
        <dbReference type="ARBA" id="ARBA00022603"/>
    </source>
</evidence>
<protein>
    <recommendedName>
        <fullName evidence="9">Methylated-DNA--protein-cysteine methyltransferase</fullName>
        <ecNumber evidence="9">2.1.1.63</ecNumber>
    </recommendedName>
    <alternativeName>
        <fullName evidence="9">6-O-methylguanine-DNA methyltransferase</fullName>
        <shortName evidence="9">MGMT</shortName>
    </alternativeName>
    <alternativeName>
        <fullName evidence="9">O-6-methylguanine-DNA-alkyltransferase</fullName>
    </alternativeName>
</protein>
<feature type="domain" description="Methylated-DNA-[protein]-cysteine S-methyltransferase DNA binding" evidence="10">
    <location>
        <begin position="88"/>
        <end position="167"/>
    </location>
</feature>
<dbReference type="AlphaFoldDB" id="A0A078RVX9"/>
<dbReference type="PANTHER" id="PTHR10815:SF5">
    <property type="entry name" value="METHYLATED-DNA--PROTEIN-CYSTEINE METHYLTRANSFERASE"/>
    <property type="match status" value="1"/>
</dbReference>
<dbReference type="Proteomes" id="UP000028013">
    <property type="component" value="Unassembled WGS sequence"/>
</dbReference>
<gene>
    <name evidence="12" type="ORF">M094_2542</name>
</gene>
<keyword evidence="5 9" id="KW-0808">Transferase</keyword>
<proteinExistence type="inferred from homology"/>
<keyword evidence="7 9" id="KW-0234">DNA repair</keyword>
<dbReference type="PANTHER" id="PTHR10815">
    <property type="entry name" value="METHYLATED-DNA--PROTEIN-CYSTEINE METHYLTRANSFERASE"/>
    <property type="match status" value="1"/>
</dbReference>
<dbReference type="GO" id="GO:0032259">
    <property type="term" value="P:methylation"/>
    <property type="evidence" value="ECO:0007669"/>
    <property type="project" value="UniProtKB-KW"/>
</dbReference>
<dbReference type="InterPro" id="IPR014048">
    <property type="entry name" value="MethylDNA_cys_MeTrfase_DNA-bd"/>
</dbReference>
<dbReference type="EC" id="2.1.1.63" evidence="9"/>
<dbReference type="Pfam" id="PF02870">
    <property type="entry name" value="Methyltransf_1N"/>
    <property type="match status" value="1"/>
</dbReference>
<evidence type="ECO:0000313" key="12">
    <source>
        <dbReference type="EMBL" id="KDS48851.1"/>
    </source>
</evidence>
<dbReference type="SUPFAM" id="SSF46767">
    <property type="entry name" value="Methylated DNA-protein cysteine methyltransferase, C-terminal domain"/>
    <property type="match status" value="1"/>
</dbReference>
<evidence type="ECO:0000256" key="6">
    <source>
        <dbReference type="ARBA" id="ARBA00022763"/>
    </source>
</evidence>
<feature type="domain" description="Methylguanine DNA methyltransferase ribonuclease-like" evidence="11">
    <location>
        <begin position="5"/>
        <end position="82"/>
    </location>
</feature>
<dbReference type="PROSITE" id="PS00374">
    <property type="entry name" value="MGMT"/>
    <property type="match status" value="1"/>
</dbReference>
<dbReference type="RefSeq" id="WP_035448618.1">
    <property type="nucleotide sequence ID" value="NZ_JNHN01000179.1"/>
</dbReference>
<dbReference type="InterPro" id="IPR036388">
    <property type="entry name" value="WH-like_DNA-bd_sf"/>
</dbReference>
<dbReference type="EMBL" id="JNHN01000179">
    <property type="protein sequence ID" value="KDS48851.1"/>
    <property type="molecule type" value="Genomic_DNA"/>
</dbReference>
<sequence>METILTQYYQSPYGELLLGSFGDKLCLCDWMLNEKRRVPVDKRIRQALHADYEEGTSEVIARAIIQLDEYFARKRTIFDVPLLAVGTEFQRTVWQELQNIPYGKTVSYGELSRKLGNPKAVRAVAAANGANALSILIPCHRVVGSNHTLIGYAGGLAAKQGMLALEADSCDGPSGSRIGQLF</sequence>
<comment type="miscellaneous">
    <text evidence="9">This enzyme catalyzes only one turnover and therefore is not strictly catalytic. According to one definition, an enzyme is a biocatalyst that acts repeatedly and over many reaction cycles.</text>
</comment>
<dbReference type="FunFam" id="1.10.10.10:FF:000214">
    <property type="entry name" value="Methylated-DNA--protein-cysteine methyltransferase"/>
    <property type="match status" value="1"/>
</dbReference>
<organism evidence="12 13">
    <name type="scientific">Bacteroides uniformis str. 3978 T3 ii</name>
    <dbReference type="NCBI Taxonomy" id="1339349"/>
    <lineage>
        <taxon>Bacteria</taxon>
        <taxon>Pseudomonadati</taxon>
        <taxon>Bacteroidota</taxon>
        <taxon>Bacteroidia</taxon>
        <taxon>Bacteroidales</taxon>
        <taxon>Bacteroidaceae</taxon>
        <taxon>Bacteroides</taxon>
    </lineage>
</organism>
<evidence type="ECO:0000256" key="7">
    <source>
        <dbReference type="ARBA" id="ARBA00023204"/>
    </source>
</evidence>
<evidence type="ECO:0000256" key="1">
    <source>
        <dbReference type="ARBA" id="ARBA00001286"/>
    </source>
</evidence>
<reference evidence="12 13" key="1">
    <citation type="submission" date="2014-04" db="EMBL/GenBank/DDBJ databases">
        <authorList>
            <person name="Sears C."/>
            <person name="Carroll K."/>
            <person name="Sack B.R."/>
            <person name="Qadri F."/>
            <person name="Myers L.L."/>
            <person name="Chung G.-T."/>
            <person name="Escheverria P."/>
            <person name="Fraser C.M."/>
            <person name="Sadzewicz L."/>
            <person name="Shefchek K.A."/>
            <person name="Tallon L."/>
            <person name="Das S.P."/>
            <person name="Daugherty S."/>
            <person name="Mongodin E.F."/>
        </authorList>
    </citation>
    <scope>NUCLEOTIDE SEQUENCE [LARGE SCALE GENOMIC DNA]</scope>
    <source>
        <strain evidence="12 13">3978 T3 ii</strain>
    </source>
</reference>
<dbReference type="GO" id="GO:0003908">
    <property type="term" value="F:methylated-DNA-[protein]-cysteine S-methyltransferase activity"/>
    <property type="evidence" value="ECO:0007669"/>
    <property type="project" value="UniProtKB-UniRule"/>
</dbReference>
<dbReference type="GO" id="GO:0005737">
    <property type="term" value="C:cytoplasm"/>
    <property type="evidence" value="ECO:0007669"/>
    <property type="project" value="UniProtKB-SubCell"/>
</dbReference>
<feature type="active site" description="Nucleophile; methyl group acceptor" evidence="9">
    <location>
        <position position="139"/>
    </location>
</feature>
<evidence type="ECO:0000313" key="13">
    <source>
        <dbReference type="Proteomes" id="UP000028013"/>
    </source>
</evidence>
<dbReference type="GO" id="GO:0006307">
    <property type="term" value="P:DNA alkylation repair"/>
    <property type="evidence" value="ECO:0007669"/>
    <property type="project" value="UniProtKB-UniRule"/>
</dbReference>
<name>A0A078RVX9_BACUN</name>
<dbReference type="InterPro" id="IPR008332">
    <property type="entry name" value="MethylG_MeTrfase_N"/>
</dbReference>
<keyword evidence="4 9" id="KW-0489">Methyltransferase</keyword>
<dbReference type="NCBIfam" id="TIGR00589">
    <property type="entry name" value="ogt"/>
    <property type="match status" value="1"/>
</dbReference>
<comment type="similarity">
    <text evidence="2 9">Belongs to the MGMT family.</text>
</comment>
<accession>A0A078RVX9</accession>
<evidence type="ECO:0000256" key="8">
    <source>
        <dbReference type="ARBA" id="ARBA00049348"/>
    </source>
</evidence>
<evidence type="ECO:0000256" key="2">
    <source>
        <dbReference type="ARBA" id="ARBA00008711"/>
    </source>
</evidence>
<evidence type="ECO:0000256" key="5">
    <source>
        <dbReference type="ARBA" id="ARBA00022679"/>
    </source>
</evidence>